<name>A0A8J8MPD9_9FIRM</name>
<dbReference type="PANTHER" id="PTHR35339">
    <property type="entry name" value="LINALOOL DEHYDRATASE_ISOMERASE DOMAIN-CONTAINING PROTEIN"/>
    <property type="match status" value="1"/>
</dbReference>
<dbReference type="PANTHER" id="PTHR35339:SF4">
    <property type="entry name" value="LINALOOL DEHYDRATASE_ISOMERASE DOMAIN-CONTAINING PROTEIN"/>
    <property type="match status" value="1"/>
</dbReference>
<accession>A0A8J8MPD9</accession>
<keyword evidence="4" id="KW-1185">Reference proteome</keyword>
<dbReference type="InterPro" id="IPR049349">
    <property type="entry name" value="DUF2264_N"/>
</dbReference>
<dbReference type="AlphaFoldDB" id="A0A8J8MPD9"/>
<dbReference type="Pfam" id="PF20938">
    <property type="entry name" value="DUF2264_C"/>
    <property type="match status" value="1"/>
</dbReference>
<feature type="domain" description="DUF2264" evidence="2">
    <location>
        <begin position="372"/>
        <end position="575"/>
    </location>
</feature>
<evidence type="ECO:0000259" key="2">
    <source>
        <dbReference type="Pfam" id="PF20938"/>
    </source>
</evidence>
<organism evidence="3 4">
    <name type="scientific">Vallitalea pronyensis</name>
    <dbReference type="NCBI Taxonomy" id="1348613"/>
    <lineage>
        <taxon>Bacteria</taxon>
        <taxon>Bacillati</taxon>
        <taxon>Bacillota</taxon>
        <taxon>Clostridia</taxon>
        <taxon>Lachnospirales</taxon>
        <taxon>Vallitaleaceae</taxon>
        <taxon>Vallitalea</taxon>
    </lineage>
</organism>
<dbReference type="Proteomes" id="UP000683246">
    <property type="component" value="Chromosome"/>
</dbReference>
<sequence length="618" mass="71588">MKNFDLPIYQNPLKSKSDFEHFLMETLRPLEEAFVANGTRLHLSNTCSGARDEVSGIEGFSRIIWGLAVHDNMGPDHEWWVRIRRGLIVGTDPAHDSYFGVVSDYDQRIVEMAAIGYAFVLRRECIYDPLTEEQKKNLITWLNQTNECEAYNCNWKFFRVMVDIGLESLGVPYDRTKMEAYLEDLDHYYLQDGWYRDGDVNGAHADYYIPFAMHFYGLFYAKYMKSKDPERAKRYEERAVAFAEQFIYWFAASGESLPYGRSLTYRYAQVGFWSMLVVSDVELPFSLGVIKGIILRHFRWWNNQPIYDRRGQLTIGYAYENHYLVEGYISPGSVYWGLKSLAFLTLPHDHEFWKVEEEPLPVLEDASVQEAPRLIIKRDTHGKHLLAYNGGSYHTNGHVHVECKYEKFVYSTLFGFSVPRSHRHLAFGAYDNTLAISEDGTYYRHKDRSTFIQIDESIMHMQWKPYSNVCIDSYIVMGYPWHIRIHRIKTDRHIMAAEGGFAIGLETCKHKQKAVETVQVKNGIYAITESDYSGVIDLTGNQQPVIIYPASNTNIMNPRTLLPTLKSEFEPGEHVIGSFIEGHLGKPELGYVRDVVIQKESITIKLQEDKQIDIQFNA</sequence>
<evidence type="ECO:0000259" key="1">
    <source>
        <dbReference type="Pfam" id="PF10022"/>
    </source>
</evidence>
<dbReference type="InterPro" id="IPR016624">
    <property type="entry name" value="UCP014753"/>
</dbReference>
<proteinExistence type="predicted"/>
<gene>
    <name evidence="3" type="ORF">HZI73_26000</name>
</gene>
<dbReference type="RefSeq" id="WP_212696239.1">
    <property type="nucleotide sequence ID" value="NZ_CP058649.1"/>
</dbReference>
<evidence type="ECO:0000313" key="3">
    <source>
        <dbReference type="EMBL" id="QUI25535.1"/>
    </source>
</evidence>
<protein>
    <submittedName>
        <fullName evidence="3">DUF2264 domain-containing protein</fullName>
    </submittedName>
</protein>
<feature type="domain" description="DUF2264" evidence="1">
    <location>
        <begin position="16"/>
        <end position="360"/>
    </location>
</feature>
<evidence type="ECO:0000313" key="4">
    <source>
        <dbReference type="Proteomes" id="UP000683246"/>
    </source>
</evidence>
<dbReference type="PIRSF" id="PIRSF014753">
    <property type="entry name" value="UCP014753"/>
    <property type="match status" value="1"/>
</dbReference>
<dbReference type="EMBL" id="CP058649">
    <property type="protein sequence ID" value="QUI25535.1"/>
    <property type="molecule type" value="Genomic_DNA"/>
</dbReference>
<reference evidence="3" key="1">
    <citation type="submission" date="2020-07" db="EMBL/GenBank/DDBJ databases">
        <title>Vallitalea pronyensis genome.</title>
        <authorList>
            <person name="Postec A."/>
        </authorList>
    </citation>
    <scope>NUCLEOTIDE SEQUENCE</scope>
    <source>
        <strain evidence="3">FatNI3</strain>
    </source>
</reference>
<dbReference type="Pfam" id="PF10022">
    <property type="entry name" value="DUF2264"/>
    <property type="match status" value="1"/>
</dbReference>
<dbReference type="InterPro" id="IPR049237">
    <property type="entry name" value="DUF2264_C"/>
</dbReference>
<dbReference type="KEGG" id="vpy:HZI73_26000"/>